<dbReference type="RefSeq" id="WP_413778330.1">
    <property type="nucleotide sequence ID" value="NZ_JAUOZS010000001.1"/>
</dbReference>
<evidence type="ECO:0000313" key="9">
    <source>
        <dbReference type="EMBL" id="MDT8899762.1"/>
    </source>
</evidence>
<gene>
    <name evidence="9" type="ORF">Q4T40_00680</name>
</gene>
<keyword evidence="6 8" id="KW-0472">Membrane</keyword>
<dbReference type="Pfam" id="PF02472">
    <property type="entry name" value="ExbD"/>
    <property type="match status" value="1"/>
</dbReference>
<reference evidence="9 10" key="1">
    <citation type="submission" date="2023-07" db="EMBL/GenBank/DDBJ databases">
        <title>The novel representative of Negativicutes class, Anaeroselena agilis gen. nov. sp. nov.</title>
        <authorList>
            <person name="Prokofeva M.I."/>
            <person name="Elcheninov A.G."/>
            <person name="Klyukina A."/>
            <person name="Kublanov I.V."/>
            <person name="Frolov E.N."/>
            <person name="Podosokorskaya O.A."/>
        </authorList>
    </citation>
    <scope>NUCLEOTIDE SEQUENCE [LARGE SCALE GENOMIC DNA]</scope>
    <source>
        <strain evidence="9 10">4137-cl</strain>
    </source>
</reference>
<evidence type="ECO:0000256" key="2">
    <source>
        <dbReference type="ARBA" id="ARBA00005811"/>
    </source>
</evidence>
<dbReference type="PANTHER" id="PTHR30558">
    <property type="entry name" value="EXBD MEMBRANE COMPONENT OF PMF-DRIVEN MACROMOLECULE IMPORT SYSTEM"/>
    <property type="match status" value="1"/>
</dbReference>
<feature type="transmembrane region" description="Helical" evidence="8">
    <location>
        <begin position="21"/>
        <end position="42"/>
    </location>
</feature>
<evidence type="ECO:0000256" key="5">
    <source>
        <dbReference type="ARBA" id="ARBA00022989"/>
    </source>
</evidence>
<dbReference type="PANTHER" id="PTHR30558:SF3">
    <property type="entry name" value="BIOPOLYMER TRANSPORT PROTEIN EXBD-RELATED"/>
    <property type="match status" value="1"/>
</dbReference>
<dbReference type="EMBL" id="JAUOZS010000001">
    <property type="protein sequence ID" value="MDT8899762.1"/>
    <property type="molecule type" value="Genomic_DNA"/>
</dbReference>
<comment type="caution">
    <text evidence="9">The sequence shown here is derived from an EMBL/GenBank/DDBJ whole genome shotgun (WGS) entry which is preliminary data.</text>
</comment>
<comment type="subcellular location">
    <subcellularLocation>
        <location evidence="1">Cell membrane</location>
        <topology evidence="1">Single-pass membrane protein</topology>
    </subcellularLocation>
    <subcellularLocation>
        <location evidence="7">Cell membrane</location>
        <topology evidence="7">Single-pass type II membrane protein</topology>
    </subcellularLocation>
</comment>
<keyword evidence="7" id="KW-0653">Protein transport</keyword>
<dbReference type="Gene3D" id="3.30.420.270">
    <property type="match status" value="1"/>
</dbReference>
<proteinExistence type="inferred from homology"/>
<keyword evidence="5 8" id="KW-1133">Transmembrane helix</keyword>
<organism evidence="9 10">
    <name type="scientific">Anaeroselena agilis</name>
    <dbReference type="NCBI Taxonomy" id="3063788"/>
    <lineage>
        <taxon>Bacteria</taxon>
        <taxon>Bacillati</taxon>
        <taxon>Bacillota</taxon>
        <taxon>Negativicutes</taxon>
        <taxon>Acetonemataceae</taxon>
        <taxon>Anaeroselena</taxon>
    </lineage>
</organism>
<dbReference type="InterPro" id="IPR003400">
    <property type="entry name" value="ExbD"/>
</dbReference>
<evidence type="ECO:0000313" key="10">
    <source>
        <dbReference type="Proteomes" id="UP001254848"/>
    </source>
</evidence>
<evidence type="ECO:0000256" key="7">
    <source>
        <dbReference type="RuleBase" id="RU003879"/>
    </source>
</evidence>
<evidence type="ECO:0000256" key="3">
    <source>
        <dbReference type="ARBA" id="ARBA00022475"/>
    </source>
</evidence>
<protein>
    <submittedName>
        <fullName evidence="9">Biopolymer transporter ExbD</fullName>
    </submittedName>
</protein>
<sequence length="132" mass="14201">MRTKGRRKIGVHIDMTPMVDIMMLLVIFFMMSTAFVVVYPGFSVSLPQADANKQPVGHVAVLVTRDGRIAVDGRPVAKAGLTSLLRSLGDAKTIVSVQADKEASHGRVVEVMDEIRKAGITKISIATAAKEP</sequence>
<name>A0ABU3NUD2_9FIRM</name>
<evidence type="ECO:0000256" key="4">
    <source>
        <dbReference type="ARBA" id="ARBA00022692"/>
    </source>
</evidence>
<keyword evidence="10" id="KW-1185">Reference proteome</keyword>
<evidence type="ECO:0000256" key="8">
    <source>
        <dbReference type="SAM" id="Phobius"/>
    </source>
</evidence>
<keyword evidence="3" id="KW-1003">Cell membrane</keyword>
<keyword evidence="7" id="KW-0813">Transport</keyword>
<evidence type="ECO:0000256" key="1">
    <source>
        <dbReference type="ARBA" id="ARBA00004162"/>
    </source>
</evidence>
<keyword evidence="4 7" id="KW-0812">Transmembrane</keyword>
<dbReference type="Proteomes" id="UP001254848">
    <property type="component" value="Unassembled WGS sequence"/>
</dbReference>
<evidence type="ECO:0000256" key="6">
    <source>
        <dbReference type="ARBA" id="ARBA00023136"/>
    </source>
</evidence>
<comment type="similarity">
    <text evidence="2 7">Belongs to the ExbD/TolR family.</text>
</comment>
<accession>A0ABU3NUD2</accession>